<dbReference type="PROSITE" id="PS00723">
    <property type="entry name" value="POLYPRENYL_SYNTHASE_1"/>
    <property type="match status" value="1"/>
</dbReference>
<evidence type="ECO:0000313" key="9">
    <source>
        <dbReference type="Proteomes" id="UP000054773"/>
    </source>
</evidence>
<organism evidence="8 9">
    <name type="scientific">Legionella erythra</name>
    <dbReference type="NCBI Taxonomy" id="448"/>
    <lineage>
        <taxon>Bacteria</taxon>
        <taxon>Pseudomonadati</taxon>
        <taxon>Pseudomonadota</taxon>
        <taxon>Gammaproteobacteria</taxon>
        <taxon>Legionellales</taxon>
        <taxon>Legionellaceae</taxon>
        <taxon>Legionella</taxon>
    </lineage>
</organism>
<dbReference type="NCBIfam" id="NF045485">
    <property type="entry name" value="FPPsyn"/>
    <property type="match status" value="1"/>
</dbReference>
<comment type="cofactor">
    <cofactor evidence="1">
        <name>Mg(2+)</name>
        <dbReference type="ChEBI" id="CHEBI:18420"/>
    </cofactor>
</comment>
<dbReference type="PANTHER" id="PTHR43281">
    <property type="entry name" value="FARNESYL DIPHOSPHATE SYNTHASE"/>
    <property type="match status" value="1"/>
</dbReference>
<reference evidence="8 9" key="1">
    <citation type="submission" date="2015-11" db="EMBL/GenBank/DDBJ databases">
        <title>Genomic analysis of 38 Legionella species identifies large and diverse effector repertoires.</title>
        <authorList>
            <person name="Burstein D."/>
            <person name="Amaro F."/>
            <person name="Zusman T."/>
            <person name="Lifshitz Z."/>
            <person name="Cohen O."/>
            <person name="Gilbert J.A."/>
            <person name="Pupko T."/>
            <person name="Shuman H.A."/>
            <person name="Segal G."/>
        </authorList>
    </citation>
    <scope>NUCLEOTIDE SEQUENCE [LARGE SCALE GENOMIC DNA]</scope>
    <source>
        <strain evidence="8 9">SE-32A-C8</strain>
    </source>
</reference>
<dbReference type="SFLD" id="SFLDS00005">
    <property type="entry name" value="Isoprenoid_Synthase_Type_I"/>
    <property type="match status" value="1"/>
</dbReference>
<dbReference type="InterPro" id="IPR053378">
    <property type="entry name" value="Prenyl_diphosphate_synthase"/>
</dbReference>
<evidence type="ECO:0000256" key="1">
    <source>
        <dbReference type="ARBA" id="ARBA00001946"/>
    </source>
</evidence>
<dbReference type="GO" id="GO:0004659">
    <property type="term" value="F:prenyltransferase activity"/>
    <property type="evidence" value="ECO:0007669"/>
    <property type="project" value="InterPro"/>
</dbReference>
<evidence type="ECO:0000256" key="7">
    <source>
        <dbReference type="RuleBase" id="RU004466"/>
    </source>
</evidence>
<protein>
    <submittedName>
        <fullName evidence="8">Geranyltranstransferase</fullName>
    </submittedName>
</protein>
<dbReference type="AlphaFoldDB" id="A0A0W0TQJ4"/>
<evidence type="ECO:0000256" key="3">
    <source>
        <dbReference type="ARBA" id="ARBA00022679"/>
    </source>
</evidence>
<gene>
    <name evidence="8" type="primary">ispA</name>
    <name evidence="8" type="ORF">Lery_1594</name>
</gene>
<proteinExistence type="inferred from homology"/>
<accession>A0A0W0TQJ4</accession>
<dbReference type="SUPFAM" id="SSF48576">
    <property type="entry name" value="Terpenoid synthases"/>
    <property type="match status" value="1"/>
</dbReference>
<evidence type="ECO:0000313" key="8">
    <source>
        <dbReference type="EMBL" id="KTC97755.1"/>
    </source>
</evidence>
<dbReference type="GO" id="GO:0008654">
    <property type="term" value="P:phospholipid biosynthetic process"/>
    <property type="evidence" value="ECO:0007669"/>
    <property type="project" value="UniProtKB-ARBA"/>
</dbReference>
<dbReference type="Proteomes" id="UP000054773">
    <property type="component" value="Unassembled WGS sequence"/>
</dbReference>
<dbReference type="GO" id="GO:0005737">
    <property type="term" value="C:cytoplasm"/>
    <property type="evidence" value="ECO:0007669"/>
    <property type="project" value="UniProtKB-ARBA"/>
</dbReference>
<dbReference type="GO" id="GO:0046872">
    <property type="term" value="F:metal ion binding"/>
    <property type="evidence" value="ECO:0007669"/>
    <property type="project" value="UniProtKB-KW"/>
</dbReference>
<dbReference type="PANTHER" id="PTHR43281:SF1">
    <property type="entry name" value="FARNESYL DIPHOSPHATE SYNTHASE"/>
    <property type="match status" value="1"/>
</dbReference>
<name>A0A0W0TQJ4_LEGER</name>
<comment type="caution">
    <text evidence="8">The sequence shown here is derived from an EMBL/GenBank/DDBJ whole genome shotgun (WGS) entry which is preliminary data.</text>
</comment>
<dbReference type="SFLD" id="SFLDG01017">
    <property type="entry name" value="Polyprenyl_Transferase_Like"/>
    <property type="match status" value="1"/>
</dbReference>
<evidence type="ECO:0000256" key="2">
    <source>
        <dbReference type="ARBA" id="ARBA00006706"/>
    </source>
</evidence>
<comment type="similarity">
    <text evidence="2 7">Belongs to the FPP/GGPP synthase family.</text>
</comment>
<keyword evidence="3 7" id="KW-0808">Transferase</keyword>
<dbReference type="Gene3D" id="1.10.600.10">
    <property type="entry name" value="Farnesyl Diphosphate Synthase"/>
    <property type="match status" value="1"/>
</dbReference>
<dbReference type="InterPro" id="IPR000092">
    <property type="entry name" value="Polyprenyl_synt"/>
</dbReference>
<dbReference type="Pfam" id="PF00348">
    <property type="entry name" value="polyprenyl_synt"/>
    <property type="match status" value="1"/>
</dbReference>
<dbReference type="CDD" id="cd00685">
    <property type="entry name" value="Trans_IPPS_HT"/>
    <property type="match status" value="1"/>
</dbReference>
<dbReference type="STRING" id="448.Lery_1594"/>
<evidence type="ECO:0000256" key="6">
    <source>
        <dbReference type="ARBA" id="ARBA00023229"/>
    </source>
</evidence>
<dbReference type="GO" id="GO:0016114">
    <property type="term" value="P:terpenoid biosynthetic process"/>
    <property type="evidence" value="ECO:0007669"/>
    <property type="project" value="UniProtKB-ARBA"/>
</dbReference>
<dbReference type="InterPro" id="IPR008949">
    <property type="entry name" value="Isoprenoid_synthase_dom_sf"/>
</dbReference>
<dbReference type="EMBL" id="LNYA01000024">
    <property type="protein sequence ID" value="KTC97755.1"/>
    <property type="molecule type" value="Genomic_DNA"/>
</dbReference>
<keyword evidence="5" id="KW-0460">Magnesium</keyword>
<keyword evidence="6" id="KW-0414">Isoprene biosynthesis</keyword>
<dbReference type="PROSITE" id="PS00444">
    <property type="entry name" value="POLYPRENYL_SYNTHASE_2"/>
    <property type="match status" value="1"/>
</dbReference>
<dbReference type="InterPro" id="IPR033749">
    <property type="entry name" value="Polyprenyl_synt_CS"/>
</dbReference>
<evidence type="ECO:0000256" key="5">
    <source>
        <dbReference type="ARBA" id="ARBA00022842"/>
    </source>
</evidence>
<dbReference type="FunFam" id="1.10.600.10:FF:000001">
    <property type="entry name" value="Geranylgeranyl diphosphate synthase"/>
    <property type="match status" value="1"/>
</dbReference>
<keyword evidence="4" id="KW-0479">Metal-binding</keyword>
<sequence length="297" mass="32493">MPITSYLMDCQNRVNLALERHLPCQNTYPTILHEAMAYSVLNGGKRIRAAFVYSVGELFQGDELVLDGLAAAIEMIHAFSLIHDDLPALDNDDLRRGKPTCHKVYGEAVAILAGDALHTLAFNRLANLAFEYNQLTAENGLKMIATLTQAIGSAGMVGGEVLDLLALQTPTTVRDLETIYRMKTGDLISAAVVLGALSSTEDAEILNLLREFGLLIGIAFQIHDDIIGIESSTETLGKCQGKDLERHKPIYPVITSLDDAKKAERHFYDQALACLAKIPVNTGKVKGIADFILRRHH</sequence>
<evidence type="ECO:0000256" key="4">
    <source>
        <dbReference type="ARBA" id="ARBA00022723"/>
    </source>
</evidence>
<keyword evidence="9" id="KW-1185">Reference proteome</keyword>
<dbReference type="PATRIC" id="fig|448.7.peg.1662"/>